<dbReference type="SUPFAM" id="SSF48652">
    <property type="entry name" value="Tetraspanin"/>
    <property type="match status" value="1"/>
</dbReference>
<evidence type="ECO:0000256" key="6">
    <source>
        <dbReference type="ARBA" id="ARBA00023180"/>
    </source>
</evidence>
<evidence type="ECO:0000313" key="10">
    <source>
        <dbReference type="Ensembl" id="ENSMALP00000003029.1"/>
    </source>
</evidence>
<dbReference type="Ensembl" id="ENSMALT00000003096.1">
    <property type="protein sequence ID" value="ENSMALP00000003016.1"/>
    <property type="gene ID" value="ENSMALG00000002181.1"/>
</dbReference>
<evidence type="ECO:0000256" key="7">
    <source>
        <dbReference type="ARBA" id="ARBA00046464"/>
    </source>
</evidence>
<evidence type="ECO:0000256" key="1">
    <source>
        <dbReference type="ARBA" id="ARBA00004127"/>
    </source>
</evidence>
<comment type="similarity">
    <text evidence="2 9">Belongs to the tetraspanin (TM4SF) family.</text>
</comment>
<dbReference type="InterPro" id="IPR000301">
    <property type="entry name" value="Tetraspanin_animals"/>
</dbReference>
<keyword evidence="6" id="KW-0325">Glycoprotein</keyword>
<dbReference type="PANTHER" id="PTHR19282">
    <property type="entry name" value="TETRASPANIN"/>
    <property type="match status" value="1"/>
</dbReference>
<dbReference type="CTD" id="393524"/>
<reference evidence="10" key="1">
    <citation type="submission" date="2025-05" db="UniProtKB">
        <authorList>
            <consortium name="Ensembl"/>
        </authorList>
    </citation>
    <scope>IDENTIFICATION</scope>
</reference>
<comment type="function">
    <text evidence="8">Structural component of specialized membrane microdomains known as tetraspanin-enriched microdomains (TERMs), which act as platforms for receptor clustering and signaling. Participates thereby in diverse biological functions such as cell signal transduction, adhesion, migration and protein trafficking. Regulates neuronal differentiation in response to NGF by facilitating NGF-mediated activation of NTRK1/TRKA receptor tyrosine kinase and subsequent downstream signaling pathways. Plays a role in the inhibition of TNFalpha-induced apoptosis. Mechanistically, inhibits the NF-kappa-B signaling pathway by blocking phosphorylation of CHUK. Also promotes the stability of the thiamine transporter 1/SLC19A2 in intestinal epithelial cells leading to an increase of thiamine uptake process.</text>
</comment>
<dbReference type="PRINTS" id="PR00259">
    <property type="entry name" value="TMFOUR"/>
</dbReference>
<dbReference type="KEGG" id="malb:109974641"/>
<evidence type="ECO:0000256" key="5">
    <source>
        <dbReference type="ARBA" id="ARBA00023136"/>
    </source>
</evidence>
<dbReference type="GO" id="GO:0005886">
    <property type="term" value="C:plasma membrane"/>
    <property type="evidence" value="ECO:0007669"/>
    <property type="project" value="TreeGrafter"/>
</dbReference>
<keyword evidence="3 9" id="KW-0812">Transmembrane</keyword>
<dbReference type="InterPro" id="IPR008952">
    <property type="entry name" value="Tetraspanin_EC2_sf"/>
</dbReference>
<evidence type="ECO:0000256" key="9">
    <source>
        <dbReference type="RuleBase" id="RU361218"/>
    </source>
</evidence>
<name>A0A3Q3II48_MONAL</name>
<proteinExistence type="inferred from homology"/>
<dbReference type="AlphaFoldDB" id="A0A3Q3II48"/>
<dbReference type="RefSeq" id="XP_020480606.1">
    <property type="nucleotide sequence ID" value="XM_020624950.1"/>
</dbReference>
<comment type="subcellular location">
    <subcellularLocation>
        <location evidence="1">Endomembrane system</location>
        <topology evidence="1">Multi-pass membrane protein</topology>
    </subcellularLocation>
    <subcellularLocation>
        <location evidence="9">Membrane</location>
        <topology evidence="9">Multi-pass membrane protein</topology>
    </subcellularLocation>
</comment>
<dbReference type="PIRSF" id="PIRSF002419">
    <property type="entry name" value="Tetraspanin"/>
    <property type="match status" value="1"/>
</dbReference>
<keyword evidence="4 9" id="KW-1133">Transmembrane helix</keyword>
<keyword evidence="11" id="KW-1185">Reference proteome</keyword>
<feature type="transmembrane region" description="Helical" evidence="9">
    <location>
        <begin position="198"/>
        <end position="220"/>
    </location>
</feature>
<feature type="transmembrane region" description="Helical" evidence="9">
    <location>
        <begin position="55"/>
        <end position="80"/>
    </location>
</feature>
<dbReference type="RefSeq" id="XP_020480605.1">
    <property type="nucleotide sequence ID" value="XM_020624949.1"/>
</dbReference>
<dbReference type="Gene3D" id="1.10.1450.10">
    <property type="entry name" value="Tetraspanin"/>
    <property type="match status" value="1"/>
</dbReference>
<dbReference type="InterPro" id="IPR018499">
    <property type="entry name" value="Tetraspanin/Peripherin"/>
</dbReference>
<dbReference type="GO" id="GO:0012505">
    <property type="term" value="C:endomembrane system"/>
    <property type="evidence" value="ECO:0007669"/>
    <property type="project" value="UniProtKB-SubCell"/>
</dbReference>
<evidence type="ECO:0000256" key="4">
    <source>
        <dbReference type="ARBA" id="ARBA00022989"/>
    </source>
</evidence>
<feature type="transmembrane region" description="Helical" evidence="9">
    <location>
        <begin position="12"/>
        <end position="35"/>
    </location>
</feature>
<organism evidence="10 11">
    <name type="scientific">Monopterus albus</name>
    <name type="common">Swamp eel</name>
    <dbReference type="NCBI Taxonomy" id="43700"/>
    <lineage>
        <taxon>Eukaryota</taxon>
        <taxon>Metazoa</taxon>
        <taxon>Chordata</taxon>
        <taxon>Craniata</taxon>
        <taxon>Vertebrata</taxon>
        <taxon>Euteleostomi</taxon>
        <taxon>Actinopterygii</taxon>
        <taxon>Neopterygii</taxon>
        <taxon>Teleostei</taxon>
        <taxon>Neoteleostei</taxon>
        <taxon>Acanthomorphata</taxon>
        <taxon>Anabantaria</taxon>
        <taxon>Synbranchiformes</taxon>
        <taxon>Synbranchidae</taxon>
        <taxon>Monopterus</taxon>
    </lineage>
</organism>
<feature type="transmembrane region" description="Helical" evidence="9">
    <location>
        <begin position="87"/>
        <end position="110"/>
    </location>
</feature>
<evidence type="ECO:0000256" key="3">
    <source>
        <dbReference type="ARBA" id="ARBA00022692"/>
    </source>
</evidence>
<evidence type="ECO:0000313" key="11">
    <source>
        <dbReference type="Proteomes" id="UP000261600"/>
    </source>
</evidence>
<dbReference type="Ensembl" id="ENSMALT00000003085.1">
    <property type="protein sequence ID" value="ENSMALP00000003004.1"/>
    <property type="gene ID" value="ENSMALG00000002181.1"/>
</dbReference>
<protein>
    <recommendedName>
        <fullName evidence="9">Tetraspanin</fullName>
    </recommendedName>
</protein>
<dbReference type="Pfam" id="PF00335">
    <property type="entry name" value="Tetraspanin"/>
    <property type="match status" value="1"/>
</dbReference>
<dbReference type="GeneID" id="109974641"/>
<dbReference type="Ensembl" id="ENSMALT00000003109.1">
    <property type="protein sequence ID" value="ENSMALP00000003029.1"/>
    <property type="gene ID" value="ENSMALG00000002181.1"/>
</dbReference>
<dbReference type="OrthoDB" id="438211at2759"/>
<accession>A0A3Q3II48</accession>
<evidence type="ECO:0000256" key="8">
    <source>
        <dbReference type="ARBA" id="ARBA00054958"/>
    </source>
</evidence>
<keyword evidence="5 9" id="KW-0472">Membrane</keyword>
<sequence>MALDGCGAFCKCILIFFNVIFALVGFACLGLGLWLRFSDNTRVIFTIHDFDSSTFVVGVTVLIILGCVMLFVVMVGGYVACSEERCALIVFTALLAILALAEVVVGVLVYTKRYEVGSRAAEFYSSLYLLYIKGEGDPAIGVALMFIHNTLHCCGLTGVPIIEVAQHTCPDPGSFSEMFIMPTCPGVISEVFDSRAPLVMGLFLGTAALLIIALICSITLSKKIQLSVSSPQYIILTHSTPVLANPQPSQQQFVSTSYPYPDQDPVIFTPLSAVNLPVAQP</sequence>
<comment type="subunit">
    <text evidence="7">Interacts with SLC19A2. Interacts with NTRK1/TRKA.</text>
</comment>
<dbReference type="Proteomes" id="UP000261600">
    <property type="component" value="Unplaced"/>
</dbReference>
<evidence type="ECO:0000256" key="2">
    <source>
        <dbReference type="ARBA" id="ARBA00006840"/>
    </source>
</evidence>
<dbReference type="PANTHER" id="PTHR19282:SF216">
    <property type="entry name" value="TETRASPANIN-1"/>
    <property type="match status" value="1"/>
</dbReference>
<dbReference type="Ensembl" id="ENSMALT00000003071.1">
    <property type="protein sequence ID" value="ENSMALP00000002990.1"/>
    <property type="gene ID" value="ENSMALG00000002181.1"/>
</dbReference>